<keyword evidence="4 6" id="KW-0697">Rotamase</keyword>
<dbReference type="Gene3D" id="3.10.50.40">
    <property type="match status" value="1"/>
</dbReference>
<organism evidence="9 10">
    <name type="scientific">Basidiobolus ranarum</name>
    <dbReference type="NCBI Taxonomy" id="34480"/>
    <lineage>
        <taxon>Eukaryota</taxon>
        <taxon>Fungi</taxon>
        <taxon>Fungi incertae sedis</taxon>
        <taxon>Zoopagomycota</taxon>
        <taxon>Entomophthoromycotina</taxon>
        <taxon>Basidiobolomycetes</taxon>
        <taxon>Basidiobolales</taxon>
        <taxon>Basidiobolaceae</taxon>
        <taxon>Basidiobolus</taxon>
    </lineage>
</organism>
<protein>
    <recommendedName>
        <fullName evidence="3 6">peptidylprolyl isomerase</fullName>
        <ecNumber evidence="3 6">5.2.1.8</ecNumber>
    </recommendedName>
</protein>
<dbReference type="InterPro" id="IPR023566">
    <property type="entry name" value="PPIase_Fpr3/Fpr4-like"/>
</dbReference>
<comment type="catalytic activity">
    <reaction evidence="1 6">
        <text>[protein]-peptidylproline (omega=180) = [protein]-peptidylproline (omega=0)</text>
        <dbReference type="Rhea" id="RHEA:16237"/>
        <dbReference type="Rhea" id="RHEA-COMP:10747"/>
        <dbReference type="Rhea" id="RHEA-COMP:10748"/>
        <dbReference type="ChEBI" id="CHEBI:83833"/>
        <dbReference type="ChEBI" id="CHEBI:83834"/>
        <dbReference type="EC" id="5.2.1.8"/>
    </reaction>
</comment>
<dbReference type="PIRSF" id="PIRSF001473">
    <property type="entry name" value="FK506-bp_FPR3"/>
    <property type="match status" value="1"/>
</dbReference>
<evidence type="ECO:0000256" key="1">
    <source>
        <dbReference type="ARBA" id="ARBA00000971"/>
    </source>
</evidence>
<evidence type="ECO:0000256" key="3">
    <source>
        <dbReference type="ARBA" id="ARBA00013194"/>
    </source>
</evidence>
<dbReference type="GO" id="GO:0003755">
    <property type="term" value="F:peptidyl-prolyl cis-trans isomerase activity"/>
    <property type="evidence" value="ECO:0007669"/>
    <property type="project" value="UniProtKB-EC"/>
</dbReference>
<evidence type="ECO:0000256" key="7">
    <source>
        <dbReference type="SAM" id="MobiDB-lite"/>
    </source>
</evidence>
<dbReference type="Pfam" id="PF17800">
    <property type="entry name" value="NPL"/>
    <property type="match status" value="1"/>
</dbReference>
<evidence type="ECO:0000256" key="5">
    <source>
        <dbReference type="ARBA" id="ARBA00023235"/>
    </source>
</evidence>
<keyword evidence="10" id="KW-1185">Reference proteome</keyword>
<accession>A0ABR2WYF6</accession>
<evidence type="ECO:0000313" key="10">
    <source>
        <dbReference type="Proteomes" id="UP001479436"/>
    </source>
</evidence>
<evidence type="ECO:0000256" key="2">
    <source>
        <dbReference type="ARBA" id="ARBA00007838"/>
    </source>
</evidence>
<gene>
    <name evidence="9" type="primary">FPR3_2</name>
    <name evidence="9" type="ORF">K7432_004265</name>
</gene>
<evidence type="ECO:0000259" key="8">
    <source>
        <dbReference type="PROSITE" id="PS50059"/>
    </source>
</evidence>
<comment type="caution">
    <text evidence="9">The sequence shown here is derived from an EMBL/GenBank/DDBJ whole genome shotgun (WGS) entry which is preliminary data.</text>
</comment>
<sequence>MATAFWGLQILPNKTYSQVIEGSFRVSMASFGEEVKGKQRSCLKVVVDEQTYILCSLTPNKVEQQPLDIIFTEGEEITFSVNGENAIHLTGNYLPDDEELDFDEEDFDSEEEDDINAMMEESEEESEEEEEEEIPVPAKKRKQPNGVAKEEAPKKKSKEEKVEVKQTKKTEAPKPKAEAKKAEAAKPKVEEKKAEKKKQEKPVKDEPSTRTLPGGLVIEDKTVGSGVAAKRGNRIGMRYIGRLTNGKIFDQNTSGKPFWFRLGAGEVISGWDKGIAGMKAGGERKLTIPAALAYGSRGAPPDIPGNATLVFEVKLVQIK</sequence>
<evidence type="ECO:0000256" key="6">
    <source>
        <dbReference type="PROSITE-ProRule" id="PRU00277"/>
    </source>
</evidence>
<dbReference type="SUPFAM" id="SSF54534">
    <property type="entry name" value="FKBP-like"/>
    <property type="match status" value="1"/>
</dbReference>
<proteinExistence type="inferred from homology"/>
<dbReference type="PANTHER" id="PTHR43811:SF19">
    <property type="entry name" value="39 KDA FK506-BINDING NUCLEAR PROTEIN"/>
    <property type="match status" value="1"/>
</dbReference>
<feature type="compositionally biased region" description="Acidic residues" evidence="7">
    <location>
        <begin position="105"/>
        <end position="134"/>
    </location>
</feature>
<dbReference type="Pfam" id="PF00254">
    <property type="entry name" value="FKBP_C"/>
    <property type="match status" value="1"/>
</dbReference>
<feature type="compositionally biased region" description="Basic and acidic residues" evidence="7">
    <location>
        <begin position="148"/>
        <end position="208"/>
    </location>
</feature>
<name>A0ABR2WYF6_9FUNG</name>
<feature type="region of interest" description="Disordered" evidence="7">
    <location>
        <begin position="105"/>
        <end position="214"/>
    </location>
</feature>
<keyword evidence="5 6" id="KW-0413">Isomerase</keyword>
<dbReference type="InterPro" id="IPR046357">
    <property type="entry name" value="PPIase_dom_sf"/>
</dbReference>
<dbReference type="PANTHER" id="PTHR43811">
    <property type="entry name" value="FKBP-TYPE PEPTIDYL-PROLYL CIS-TRANS ISOMERASE FKPA"/>
    <property type="match status" value="1"/>
</dbReference>
<dbReference type="Proteomes" id="UP001479436">
    <property type="component" value="Unassembled WGS sequence"/>
</dbReference>
<dbReference type="EMBL" id="JASJQH010000144">
    <property type="protein sequence ID" value="KAK9766572.1"/>
    <property type="molecule type" value="Genomic_DNA"/>
</dbReference>
<dbReference type="InterPro" id="IPR001179">
    <property type="entry name" value="PPIase_FKBP_dom"/>
</dbReference>
<dbReference type="EC" id="5.2.1.8" evidence="3 6"/>
<comment type="similarity">
    <text evidence="2">Belongs to the FKBP-type PPIase family. FKBP3/4 subfamily.</text>
</comment>
<dbReference type="PROSITE" id="PS50059">
    <property type="entry name" value="FKBP_PPIASE"/>
    <property type="match status" value="1"/>
</dbReference>
<dbReference type="Gene3D" id="2.60.120.340">
    <property type="entry name" value="Nucleoplasmin core domain"/>
    <property type="match status" value="1"/>
</dbReference>
<reference evidence="9 10" key="1">
    <citation type="submission" date="2023-04" db="EMBL/GenBank/DDBJ databases">
        <title>Genome of Basidiobolus ranarum AG-B5.</title>
        <authorList>
            <person name="Stajich J.E."/>
            <person name="Carter-House D."/>
            <person name="Gryganskyi A."/>
        </authorList>
    </citation>
    <scope>NUCLEOTIDE SEQUENCE [LARGE SCALE GENOMIC DNA]</scope>
    <source>
        <strain evidence="9 10">AG-B5</strain>
    </source>
</reference>
<feature type="domain" description="PPIase FKBP-type" evidence="8">
    <location>
        <begin position="232"/>
        <end position="319"/>
    </location>
</feature>
<evidence type="ECO:0000256" key="4">
    <source>
        <dbReference type="ARBA" id="ARBA00023110"/>
    </source>
</evidence>
<evidence type="ECO:0000313" key="9">
    <source>
        <dbReference type="EMBL" id="KAK9766572.1"/>
    </source>
</evidence>
<dbReference type="InterPro" id="IPR041232">
    <property type="entry name" value="NPL"/>
</dbReference>